<evidence type="ECO:0000313" key="2">
    <source>
        <dbReference type="EMBL" id="KKL62929.1"/>
    </source>
</evidence>
<feature type="transmembrane region" description="Helical" evidence="1">
    <location>
        <begin position="6"/>
        <end position="25"/>
    </location>
</feature>
<keyword evidence="1" id="KW-1133">Transmembrane helix</keyword>
<dbReference type="AlphaFoldDB" id="A0A0F9DML2"/>
<proteinExistence type="predicted"/>
<sequence length="156" mass="17944">MKYTFLSILGKIVIIILGQIFIFLVERDLRIANKPIIRITPISIVYSIFSISSIVIAFVIDKHNEPFVGVMLTGNSLAWVYVGIKYLHFLSGFEVVRRQNLLFWTLVGFLLIGFAFNILIFTLTYQLLLVKDILILFGSFCIMYSWKSLPDVNELD</sequence>
<keyword evidence="1" id="KW-0472">Membrane</keyword>
<reference evidence="2" key="1">
    <citation type="journal article" date="2015" name="Nature">
        <title>Complex archaea that bridge the gap between prokaryotes and eukaryotes.</title>
        <authorList>
            <person name="Spang A."/>
            <person name="Saw J.H."/>
            <person name="Jorgensen S.L."/>
            <person name="Zaremba-Niedzwiedzka K."/>
            <person name="Martijn J."/>
            <person name="Lind A.E."/>
            <person name="van Eijk R."/>
            <person name="Schleper C."/>
            <person name="Guy L."/>
            <person name="Ettema T.J."/>
        </authorList>
    </citation>
    <scope>NUCLEOTIDE SEQUENCE</scope>
</reference>
<accession>A0A0F9DML2</accession>
<feature type="transmembrane region" description="Helical" evidence="1">
    <location>
        <begin position="37"/>
        <end position="60"/>
    </location>
</feature>
<evidence type="ECO:0000256" key="1">
    <source>
        <dbReference type="SAM" id="Phobius"/>
    </source>
</evidence>
<name>A0A0F9DML2_9ZZZZ</name>
<organism evidence="2">
    <name type="scientific">marine sediment metagenome</name>
    <dbReference type="NCBI Taxonomy" id="412755"/>
    <lineage>
        <taxon>unclassified sequences</taxon>
        <taxon>metagenomes</taxon>
        <taxon>ecological metagenomes</taxon>
    </lineage>
</organism>
<comment type="caution">
    <text evidence="2">The sequence shown here is derived from an EMBL/GenBank/DDBJ whole genome shotgun (WGS) entry which is preliminary data.</text>
</comment>
<feature type="transmembrane region" description="Helical" evidence="1">
    <location>
        <begin position="66"/>
        <end position="89"/>
    </location>
</feature>
<keyword evidence="1" id="KW-0812">Transmembrane</keyword>
<feature type="transmembrane region" description="Helical" evidence="1">
    <location>
        <begin position="101"/>
        <end position="121"/>
    </location>
</feature>
<dbReference type="EMBL" id="LAZR01028334">
    <property type="protein sequence ID" value="KKL62929.1"/>
    <property type="molecule type" value="Genomic_DNA"/>
</dbReference>
<gene>
    <name evidence="2" type="ORF">LCGC14_2180240</name>
</gene>
<protein>
    <submittedName>
        <fullName evidence="2">Uncharacterized protein</fullName>
    </submittedName>
</protein>